<evidence type="ECO:0000313" key="2">
    <source>
        <dbReference type="EMBL" id="VDN38404.1"/>
    </source>
</evidence>
<evidence type="ECO:0000256" key="1">
    <source>
        <dbReference type="SAM" id="MobiDB-lite"/>
    </source>
</evidence>
<protein>
    <submittedName>
        <fullName evidence="2 4">Uncharacterized protein</fullName>
    </submittedName>
</protein>
<reference evidence="4" key="1">
    <citation type="submission" date="2016-06" db="UniProtKB">
        <authorList>
            <consortium name="WormBaseParasite"/>
        </authorList>
    </citation>
    <scope>IDENTIFICATION</scope>
</reference>
<evidence type="ECO:0000313" key="4">
    <source>
        <dbReference type="WBParaSite" id="GPUH_0002154101-mRNA-1"/>
    </source>
</evidence>
<feature type="compositionally biased region" description="Polar residues" evidence="1">
    <location>
        <begin position="219"/>
        <end position="231"/>
    </location>
</feature>
<organism evidence="4">
    <name type="scientific">Gongylonema pulchrum</name>
    <dbReference type="NCBI Taxonomy" id="637853"/>
    <lineage>
        <taxon>Eukaryota</taxon>
        <taxon>Metazoa</taxon>
        <taxon>Ecdysozoa</taxon>
        <taxon>Nematoda</taxon>
        <taxon>Chromadorea</taxon>
        <taxon>Rhabditida</taxon>
        <taxon>Spirurina</taxon>
        <taxon>Spiruromorpha</taxon>
        <taxon>Spiruroidea</taxon>
        <taxon>Gongylonematidae</taxon>
        <taxon>Gongylonema</taxon>
    </lineage>
</organism>
<dbReference type="Proteomes" id="UP000271098">
    <property type="component" value="Unassembled WGS sequence"/>
</dbReference>
<dbReference type="WBParaSite" id="GPUH_0002154101-mRNA-1">
    <property type="protein sequence ID" value="GPUH_0002154101-mRNA-1"/>
    <property type="gene ID" value="GPUH_0002154101"/>
</dbReference>
<feature type="region of interest" description="Disordered" evidence="1">
    <location>
        <begin position="212"/>
        <end position="231"/>
    </location>
</feature>
<evidence type="ECO:0000313" key="3">
    <source>
        <dbReference type="Proteomes" id="UP000271098"/>
    </source>
</evidence>
<keyword evidence="3" id="KW-1185">Reference proteome</keyword>
<reference evidence="2 3" key="2">
    <citation type="submission" date="2018-11" db="EMBL/GenBank/DDBJ databases">
        <authorList>
            <consortium name="Pathogen Informatics"/>
        </authorList>
    </citation>
    <scope>NUCLEOTIDE SEQUENCE [LARGE SCALE GENOMIC DNA]</scope>
</reference>
<accession>A0A183EKM3</accession>
<feature type="region of interest" description="Disordered" evidence="1">
    <location>
        <begin position="63"/>
        <end position="84"/>
    </location>
</feature>
<name>A0A183EKM3_9BILA</name>
<gene>
    <name evidence="2" type="ORF">GPUH_LOCUS21514</name>
</gene>
<dbReference type="AlphaFoldDB" id="A0A183EKM3"/>
<sequence length="231" mass="25255">MLLQTKLTRIDNWCAPMARSFGPQVAPLWSTIARSIRGVHSPMTKYGVPSVLMAIDGATRRASTISATGSRSGTTSSTAGTTRTATTDSSQFCLHLSGDSRAEWLLFAHAIDFRRCEYSREPCGLVLFHYIGDHIIGAEVSDSTPHGNAKRTSQPFLRTLPIILQEVKEQTIVSSNAVEVNFFAKLLEMFCAMAYRESNCLSPAFSAQKKGRMRKAESSGANTSRASPRLC</sequence>
<dbReference type="EMBL" id="UYRT01092784">
    <property type="protein sequence ID" value="VDN38404.1"/>
    <property type="molecule type" value="Genomic_DNA"/>
</dbReference>
<proteinExistence type="predicted"/>